<evidence type="ECO:0000313" key="2">
    <source>
        <dbReference type="EMBL" id="KAH3716750.1"/>
    </source>
</evidence>
<feature type="region of interest" description="Disordered" evidence="1">
    <location>
        <begin position="1"/>
        <end position="51"/>
    </location>
</feature>
<reference evidence="2" key="2">
    <citation type="submission" date="2020-11" db="EMBL/GenBank/DDBJ databases">
        <authorList>
            <person name="McCartney M.A."/>
            <person name="Auch B."/>
            <person name="Kono T."/>
            <person name="Mallez S."/>
            <person name="Becker A."/>
            <person name="Gohl D.M."/>
            <person name="Silverstein K.A.T."/>
            <person name="Koren S."/>
            <person name="Bechman K.B."/>
            <person name="Herman A."/>
            <person name="Abrahante J.E."/>
            <person name="Garbe J."/>
        </authorList>
    </citation>
    <scope>NUCLEOTIDE SEQUENCE</scope>
    <source>
        <strain evidence="2">Duluth1</strain>
        <tissue evidence="2">Whole animal</tissue>
    </source>
</reference>
<dbReference type="AlphaFoldDB" id="A0A9D4HF08"/>
<gene>
    <name evidence="2" type="ORF">DPMN_059479</name>
</gene>
<keyword evidence="3" id="KW-1185">Reference proteome</keyword>
<protein>
    <submittedName>
        <fullName evidence="2">Uncharacterized protein</fullName>
    </submittedName>
</protein>
<name>A0A9D4HF08_DREPO</name>
<dbReference type="Proteomes" id="UP000828390">
    <property type="component" value="Unassembled WGS sequence"/>
</dbReference>
<evidence type="ECO:0000313" key="3">
    <source>
        <dbReference type="Proteomes" id="UP000828390"/>
    </source>
</evidence>
<feature type="compositionally biased region" description="Polar residues" evidence="1">
    <location>
        <begin position="16"/>
        <end position="51"/>
    </location>
</feature>
<accession>A0A9D4HF08</accession>
<dbReference type="EMBL" id="JAIWYP010000013">
    <property type="protein sequence ID" value="KAH3716750.1"/>
    <property type="molecule type" value="Genomic_DNA"/>
</dbReference>
<sequence>MNRGSTRMNRGRPGTTGDNRGSTGKTQGRTCNDWSGTGNNRDGTVNNQDVTSYDNAPLRYISKPALCRDATAFTGAPPEHYRRRPVLNRGVACRRCYGIPGLCRDAAGFHWSSTGVDRDSAGLLTGFNWGG</sequence>
<reference evidence="2" key="1">
    <citation type="journal article" date="2019" name="bioRxiv">
        <title>The Genome of the Zebra Mussel, Dreissena polymorpha: A Resource for Invasive Species Research.</title>
        <authorList>
            <person name="McCartney M.A."/>
            <person name="Auch B."/>
            <person name="Kono T."/>
            <person name="Mallez S."/>
            <person name="Zhang Y."/>
            <person name="Obille A."/>
            <person name="Becker A."/>
            <person name="Abrahante J.E."/>
            <person name="Garbe J."/>
            <person name="Badalamenti J.P."/>
            <person name="Herman A."/>
            <person name="Mangelson H."/>
            <person name="Liachko I."/>
            <person name="Sullivan S."/>
            <person name="Sone E.D."/>
            <person name="Koren S."/>
            <person name="Silverstein K.A.T."/>
            <person name="Beckman K.B."/>
            <person name="Gohl D.M."/>
        </authorList>
    </citation>
    <scope>NUCLEOTIDE SEQUENCE</scope>
    <source>
        <strain evidence="2">Duluth1</strain>
        <tissue evidence="2">Whole animal</tissue>
    </source>
</reference>
<comment type="caution">
    <text evidence="2">The sequence shown here is derived from an EMBL/GenBank/DDBJ whole genome shotgun (WGS) entry which is preliminary data.</text>
</comment>
<organism evidence="2 3">
    <name type="scientific">Dreissena polymorpha</name>
    <name type="common">Zebra mussel</name>
    <name type="synonym">Mytilus polymorpha</name>
    <dbReference type="NCBI Taxonomy" id="45954"/>
    <lineage>
        <taxon>Eukaryota</taxon>
        <taxon>Metazoa</taxon>
        <taxon>Spiralia</taxon>
        <taxon>Lophotrochozoa</taxon>
        <taxon>Mollusca</taxon>
        <taxon>Bivalvia</taxon>
        <taxon>Autobranchia</taxon>
        <taxon>Heteroconchia</taxon>
        <taxon>Euheterodonta</taxon>
        <taxon>Imparidentia</taxon>
        <taxon>Neoheterodontei</taxon>
        <taxon>Myida</taxon>
        <taxon>Dreissenoidea</taxon>
        <taxon>Dreissenidae</taxon>
        <taxon>Dreissena</taxon>
    </lineage>
</organism>
<proteinExistence type="predicted"/>
<evidence type="ECO:0000256" key="1">
    <source>
        <dbReference type="SAM" id="MobiDB-lite"/>
    </source>
</evidence>